<feature type="domain" description="Glycosyltransferase 2-like" evidence="1">
    <location>
        <begin position="4"/>
        <end position="118"/>
    </location>
</feature>
<evidence type="ECO:0000313" key="3">
    <source>
        <dbReference type="Proteomes" id="UP000218899"/>
    </source>
</evidence>
<dbReference type="RefSeq" id="WP_096460632.1">
    <property type="nucleotide sequence ID" value="NZ_AP014936.1"/>
</dbReference>
<dbReference type="InterPro" id="IPR050834">
    <property type="entry name" value="Glycosyltransf_2"/>
</dbReference>
<organism evidence="2 3">
    <name type="scientific">Sulfurifustis variabilis</name>
    <dbReference type="NCBI Taxonomy" id="1675686"/>
    <lineage>
        <taxon>Bacteria</taxon>
        <taxon>Pseudomonadati</taxon>
        <taxon>Pseudomonadota</taxon>
        <taxon>Gammaproteobacteria</taxon>
        <taxon>Acidiferrobacterales</taxon>
        <taxon>Acidiferrobacteraceae</taxon>
        <taxon>Sulfurifustis</taxon>
    </lineage>
</organism>
<keyword evidence="3" id="KW-1185">Reference proteome</keyword>
<reference evidence="2 3" key="1">
    <citation type="submission" date="2015-08" db="EMBL/GenBank/DDBJ databases">
        <title>Complete genome sequence of Sulfurifustis variabilis.</title>
        <authorList>
            <person name="Miura A."/>
            <person name="Kojima H."/>
            <person name="Fukui M."/>
        </authorList>
    </citation>
    <scope>NUCLEOTIDE SEQUENCE [LARGE SCALE GENOMIC DNA]</scope>
    <source>
        <strain evidence="3">skN76</strain>
    </source>
</reference>
<dbReference type="AlphaFoldDB" id="A0A1B4VDJ5"/>
<evidence type="ECO:0000259" key="1">
    <source>
        <dbReference type="Pfam" id="PF00535"/>
    </source>
</evidence>
<dbReference type="EMBL" id="AP014936">
    <property type="protein sequence ID" value="BAU48087.1"/>
    <property type="molecule type" value="Genomic_DNA"/>
</dbReference>
<keyword evidence="2" id="KW-0808">Transferase</keyword>
<protein>
    <submittedName>
        <fullName evidence="2">Glycosyl transferase family 2</fullName>
    </submittedName>
</protein>
<dbReference type="OrthoDB" id="9802649at2"/>
<accession>A0A1B4VDJ5</accession>
<dbReference type="GO" id="GO:0016740">
    <property type="term" value="F:transferase activity"/>
    <property type="evidence" value="ECO:0007669"/>
    <property type="project" value="UniProtKB-KW"/>
</dbReference>
<dbReference type="Pfam" id="PF00535">
    <property type="entry name" value="Glycos_transf_2"/>
    <property type="match status" value="1"/>
</dbReference>
<dbReference type="KEGG" id="sva:SVA_1525"/>
<dbReference type="PANTHER" id="PTHR43685">
    <property type="entry name" value="GLYCOSYLTRANSFERASE"/>
    <property type="match status" value="1"/>
</dbReference>
<proteinExistence type="predicted"/>
<name>A0A1B4VDJ5_9GAMM</name>
<sequence length="284" mass="31168">MTLSVIMPCHNAAETIAAQLDALAGQACAAPWELIVADNGSSDGTRDIVEGYRSRIPALRWIDASAKRGPAYARNRGVEAARGDRFAFCDADDEVAPGWLAAIAQALSAHPFVVSRMDDAKLNPSWLREIWGSPEEALGPLFGFLPGAAAYGIGFTRELYARVGPFDESLRRMSDIDYSWRVQLAGYPLARVPDALVYYRHRRTVTGLFRQAYADGQAQVLLYKKHRANGMPWPPISASVRGWIGMARRLPALRRQIGRAEWLIDAGVGLGHVRGSMRHGVLAL</sequence>
<evidence type="ECO:0000313" key="2">
    <source>
        <dbReference type="EMBL" id="BAU48087.1"/>
    </source>
</evidence>
<dbReference type="PANTHER" id="PTHR43685:SF12">
    <property type="entry name" value="GLYCOSYL TRANSFERASE FAMILY 2"/>
    <property type="match status" value="1"/>
</dbReference>
<dbReference type="Gene3D" id="3.90.550.10">
    <property type="entry name" value="Spore Coat Polysaccharide Biosynthesis Protein SpsA, Chain A"/>
    <property type="match status" value="1"/>
</dbReference>
<dbReference type="Proteomes" id="UP000218899">
    <property type="component" value="Chromosome"/>
</dbReference>
<dbReference type="InterPro" id="IPR001173">
    <property type="entry name" value="Glyco_trans_2-like"/>
</dbReference>
<gene>
    <name evidence="2" type="ORF">SVA_1525</name>
</gene>
<dbReference type="SUPFAM" id="SSF53448">
    <property type="entry name" value="Nucleotide-diphospho-sugar transferases"/>
    <property type="match status" value="1"/>
</dbReference>
<dbReference type="InterPro" id="IPR029044">
    <property type="entry name" value="Nucleotide-diphossugar_trans"/>
</dbReference>